<dbReference type="Proteomes" id="UP001374584">
    <property type="component" value="Unassembled WGS sequence"/>
</dbReference>
<feature type="region of interest" description="Disordered" evidence="1">
    <location>
        <begin position="18"/>
        <end position="38"/>
    </location>
</feature>
<proteinExistence type="predicted"/>
<protein>
    <submittedName>
        <fullName evidence="2">Uncharacterized protein</fullName>
    </submittedName>
</protein>
<accession>A0AAN9R417</accession>
<comment type="caution">
    <text evidence="2">The sequence shown here is derived from an EMBL/GenBank/DDBJ whole genome shotgun (WGS) entry which is preliminary data.</text>
</comment>
<dbReference type="EMBL" id="JAYMYR010000007">
    <property type="protein sequence ID" value="KAK7353223.1"/>
    <property type="molecule type" value="Genomic_DNA"/>
</dbReference>
<dbReference type="AlphaFoldDB" id="A0AAN9R417"/>
<sequence length="79" mass="9371">MVLMTKLGLRQHLFTNPIREIRTQRRRHHHQPPSNHRDQKLYSQLQDSNFSAFATLDLSNHHHLVRVCRFAIVEFASGE</sequence>
<gene>
    <name evidence="2" type="ORF">VNO80_18664</name>
</gene>
<evidence type="ECO:0000256" key="1">
    <source>
        <dbReference type="SAM" id="MobiDB-lite"/>
    </source>
</evidence>
<name>A0AAN9R417_PHACN</name>
<evidence type="ECO:0000313" key="2">
    <source>
        <dbReference type="EMBL" id="KAK7353223.1"/>
    </source>
</evidence>
<evidence type="ECO:0000313" key="3">
    <source>
        <dbReference type="Proteomes" id="UP001374584"/>
    </source>
</evidence>
<reference evidence="2 3" key="1">
    <citation type="submission" date="2024-01" db="EMBL/GenBank/DDBJ databases">
        <title>The genomes of 5 underutilized Papilionoideae crops provide insights into root nodulation and disease resistanc.</title>
        <authorList>
            <person name="Jiang F."/>
        </authorList>
    </citation>
    <scope>NUCLEOTIDE SEQUENCE [LARGE SCALE GENOMIC DNA]</scope>
    <source>
        <strain evidence="2">JINMINGXINNONG_FW02</strain>
        <tissue evidence="2">Leaves</tissue>
    </source>
</reference>
<keyword evidence="3" id="KW-1185">Reference proteome</keyword>
<organism evidence="2 3">
    <name type="scientific">Phaseolus coccineus</name>
    <name type="common">Scarlet runner bean</name>
    <name type="synonym">Phaseolus multiflorus</name>
    <dbReference type="NCBI Taxonomy" id="3886"/>
    <lineage>
        <taxon>Eukaryota</taxon>
        <taxon>Viridiplantae</taxon>
        <taxon>Streptophyta</taxon>
        <taxon>Embryophyta</taxon>
        <taxon>Tracheophyta</taxon>
        <taxon>Spermatophyta</taxon>
        <taxon>Magnoliopsida</taxon>
        <taxon>eudicotyledons</taxon>
        <taxon>Gunneridae</taxon>
        <taxon>Pentapetalae</taxon>
        <taxon>rosids</taxon>
        <taxon>fabids</taxon>
        <taxon>Fabales</taxon>
        <taxon>Fabaceae</taxon>
        <taxon>Papilionoideae</taxon>
        <taxon>50 kb inversion clade</taxon>
        <taxon>NPAAA clade</taxon>
        <taxon>indigoferoid/millettioid clade</taxon>
        <taxon>Phaseoleae</taxon>
        <taxon>Phaseolus</taxon>
    </lineage>
</organism>